<dbReference type="InterPro" id="IPR051052">
    <property type="entry name" value="Diverse_substrate_MTase"/>
</dbReference>
<dbReference type="InterPro" id="IPR029063">
    <property type="entry name" value="SAM-dependent_MTases_sf"/>
</dbReference>
<reference evidence="4 5" key="1">
    <citation type="submission" date="2020-08" db="EMBL/GenBank/DDBJ databases">
        <title>Genomic Encyclopedia of Type Strains, Phase IV (KMG-IV): sequencing the most valuable type-strain genomes for metagenomic binning, comparative biology and taxonomic classification.</title>
        <authorList>
            <person name="Goeker M."/>
        </authorList>
    </citation>
    <scope>NUCLEOTIDE SEQUENCE [LARGE SCALE GENOMIC DNA]</scope>
    <source>
        <strain evidence="4 5">YIM 65646</strain>
    </source>
</reference>
<comment type="caution">
    <text evidence="4">The sequence shown here is derived from an EMBL/GenBank/DDBJ whole genome shotgun (WGS) entry which is preliminary data.</text>
</comment>
<sequence length="256" mass="27655">MEHAELAAVFAHEGVAAAYRHRPPYPAEVFGILTGLFGDRPRTVLDLGAGEGALARPLAALVDRVDAVDVSAAMIAVGRERPGGSRENLRWITGAAETVDLTGPYGLVTAGASLHWMAWPTLMPRLLDLTAEGAPLAVVEHGERDVPWQDALNEVIVRHSRNPRYDPDFTVVDVISDGGHFAETGRAETAPVTYRQSVESYVERFHSTSSLARENMPAEEAADFDREVREVVAPFVVDGGLDLKVVATVVWGKPLA</sequence>
<dbReference type="Proteomes" id="UP000548476">
    <property type="component" value="Unassembled WGS sequence"/>
</dbReference>
<keyword evidence="5" id="KW-1185">Reference proteome</keyword>
<accession>A0A841FTQ2</accession>
<evidence type="ECO:0000256" key="1">
    <source>
        <dbReference type="ARBA" id="ARBA00022603"/>
    </source>
</evidence>
<evidence type="ECO:0000259" key="3">
    <source>
        <dbReference type="Pfam" id="PF13649"/>
    </source>
</evidence>
<dbReference type="SUPFAM" id="SSF53335">
    <property type="entry name" value="S-adenosyl-L-methionine-dependent methyltransferases"/>
    <property type="match status" value="1"/>
</dbReference>
<gene>
    <name evidence="4" type="ORF">HNR73_007613</name>
</gene>
<organism evidence="4 5">
    <name type="scientific">Phytomonospora endophytica</name>
    <dbReference type="NCBI Taxonomy" id="714109"/>
    <lineage>
        <taxon>Bacteria</taxon>
        <taxon>Bacillati</taxon>
        <taxon>Actinomycetota</taxon>
        <taxon>Actinomycetes</taxon>
        <taxon>Micromonosporales</taxon>
        <taxon>Micromonosporaceae</taxon>
        <taxon>Phytomonospora</taxon>
    </lineage>
</organism>
<feature type="domain" description="Methyltransferase" evidence="3">
    <location>
        <begin position="44"/>
        <end position="121"/>
    </location>
</feature>
<dbReference type="Gene3D" id="3.40.50.150">
    <property type="entry name" value="Vaccinia Virus protein VP39"/>
    <property type="match status" value="1"/>
</dbReference>
<evidence type="ECO:0000256" key="2">
    <source>
        <dbReference type="ARBA" id="ARBA00022679"/>
    </source>
</evidence>
<keyword evidence="1 4" id="KW-0489">Methyltransferase</keyword>
<dbReference type="InterPro" id="IPR041698">
    <property type="entry name" value="Methyltransf_25"/>
</dbReference>
<dbReference type="Pfam" id="PF13649">
    <property type="entry name" value="Methyltransf_25"/>
    <property type="match status" value="1"/>
</dbReference>
<dbReference type="GO" id="GO:0008168">
    <property type="term" value="F:methyltransferase activity"/>
    <property type="evidence" value="ECO:0007669"/>
    <property type="project" value="UniProtKB-KW"/>
</dbReference>
<dbReference type="PANTHER" id="PTHR44942">
    <property type="entry name" value="METHYLTRANSF_11 DOMAIN-CONTAINING PROTEIN"/>
    <property type="match status" value="1"/>
</dbReference>
<evidence type="ECO:0000313" key="5">
    <source>
        <dbReference type="Proteomes" id="UP000548476"/>
    </source>
</evidence>
<name>A0A841FTQ2_9ACTN</name>
<dbReference type="AlphaFoldDB" id="A0A841FTQ2"/>
<dbReference type="GO" id="GO:0032259">
    <property type="term" value="P:methylation"/>
    <property type="evidence" value="ECO:0007669"/>
    <property type="project" value="UniProtKB-KW"/>
</dbReference>
<dbReference type="RefSeq" id="WP_184792802.1">
    <property type="nucleotide sequence ID" value="NZ_BONT01000101.1"/>
</dbReference>
<evidence type="ECO:0000313" key="4">
    <source>
        <dbReference type="EMBL" id="MBB6039715.1"/>
    </source>
</evidence>
<dbReference type="EMBL" id="JACHGT010000025">
    <property type="protein sequence ID" value="MBB6039715.1"/>
    <property type="molecule type" value="Genomic_DNA"/>
</dbReference>
<keyword evidence="2 4" id="KW-0808">Transferase</keyword>
<protein>
    <submittedName>
        <fullName evidence="4">SAM-dependent methyltransferase</fullName>
    </submittedName>
</protein>
<dbReference type="PANTHER" id="PTHR44942:SF4">
    <property type="entry name" value="METHYLTRANSFERASE TYPE 11 DOMAIN-CONTAINING PROTEIN"/>
    <property type="match status" value="1"/>
</dbReference>
<dbReference type="CDD" id="cd02440">
    <property type="entry name" value="AdoMet_MTases"/>
    <property type="match status" value="1"/>
</dbReference>
<proteinExistence type="predicted"/>